<name>A0A498KAT8_MALDO</name>
<gene>
    <name evidence="1" type="ORF">DVH24_002711</name>
</gene>
<protein>
    <submittedName>
        <fullName evidence="1">Uncharacterized protein</fullName>
    </submittedName>
</protein>
<organism evidence="1 2">
    <name type="scientific">Malus domestica</name>
    <name type="common">Apple</name>
    <name type="synonym">Pyrus malus</name>
    <dbReference type="NCBI Taxonomy" id="3750"/>
    <lineage>
        <taxon>Eukaryota</taxon>
        <taxon>Viridiplantae</taxon>
        <taxon>Streptophyta</taxon>
        <taxon>Embryophyta</taxon>
        <taxon>Tracheophyta</taxon>
        <taxon>Spermatophyta</taxon>
        <taxon>Magnoliopsida</taxon>
        <taxon>eudicotyledons</taxon>
        <taxon>Gunneridae</taxon>
        <taxon>Pentapetalae</taxon>
        <taxon>rosids</taxon>
        <taxon>fabids</taxon>
        <taxon>Rosales</taxon>
        <taxon>Rosaceae</taxon>
        <taxon>Amygdaloideae</taxon>
        <taxon>Maleae</taxon>
        <taxon>Malus</taxon>
    </lineage>
</organism>
<sequence>MDCSGWVGENGGRKTFGKDKENFYKMKWNACEELKILQKFSSFCVAHHLLTDSQVHWHNSFSFSSSSSYSSVFSCEFWRTIYTQDGSEAERVKPSDVILGTGGRGFIQSVLQGSVSDYCICTYKSALVVIVPGNGIIFHLIREWNQLKVEVNGVGINTEWGLLMASISEDTGEITFLRFFFSFHFSTSTSVVV</sequence>
<accession>A0A498KAT8</accession>
<comment type="caution">
    <text evidence="1">The sequence shown here is derived from an EMBL/GenBank/DDBJ whole genome shotgun (WGS) entry which is preliminary data.</text>
</comment>
<evidence type="ECO:0000313" key="2">
    <source>
        <dbReference type="Proteomes" id="UP000290289"/>
    </source>
</evidence>
<keyword evidence="2" id="KW-1185">Reference proteome</keyword>
<dbReference type="PANTHER" id="PTHR47583">
    <property type="entry name" value="ADENINE NUCLEOTIDE ALPHA HYDROLASES-LIKE SUPERFAMILY PROTEIN"/>
    <property type="match status" value="1"/>
</dbReference>
<reference evidence="1 2" key="1">
    <citation type="submission" date="2018-10" db="EMBL/GenBank/DDBJ databases">
        <title>A high-quality apple genome assembly.</title>
        <authorList>
            <person name="Hu J."/>
        </authorList>
    </citation>
    <scope>NUCLEOTIDE SEQUENCE [LARGE SCALE GENOMIC DNA]</scope>
    <source>
        <strain evidence="2">cv. HFTH1</strain>
        <tissue evidence="1">Young leaf</tissue>
    </source>
</reference>
<dbReference type="Proteomes" id="UP000290289">
    <property type="component" value="Chromosome 3"/>
</dbReference>
<dbReference type="InterPro" id="IPR014729">
    <property type="entry name" value="Rossmann-like_a/b/a_fold"/>
</dbReference>
<dbReference type="EMBL" id="RDQH01000329">
    <property type="protein sequence ID" value="RXI02633.1"/>
    <property type="molecule type" value="Genomic_DNA"/>
</dbReference>
<proteinExistence type="predicted"/>
<dbReference type="AlphaFoldDB" id="A0A498KAT8"/>
<evidence type="ECO:0000313" key="1">
    <source>
        <dbReference type="EMBL" id="RXI02633.1"/>
    </source>
</evidence>
<dbReference type="Gene3D" id="3.40.50.620">
    <property type="entry name" value="HUPs"/>
    <property type="match status" value="1"/>
</dbReference>
<dbReference type="PANTHER" id="PTHR47583:SF1">
    <property type="entry name" value="ADENINE NUCLEOTIDE ALPHA HYDROLASES-LIKE SUPERFAMILY PROTEIN"/>
    <property type="match status" value="1"/>
</dbReference>